<dbReference type="Proteomes" id="UP000298030">
    <property type="component" value="Unassembled WGS sequence"/>
</dbReference>
<dbReference type="EMBL" id="QPFP01000128">
    <property type="protein sequence ID" value="TEB20921.1"/>
    <property type="molecule type" value="Genomic_DNA"/>
</dbReference>
<feature type="compositionally biased region" description="Basic and acidic residues" evidence="1">
    <location>
        <begin position="89"/>
        <end position="109"/>
    </location>
</feature>
<feature type="region of interest" description="Disordered" evidence="1">
    <location>
        <begin position="133"/>
        <end position="167"/>
    </location>
</feature>
<feature type="compositionally biased region" description="Basic and acidic residues" evidence="1">
    <location>
        <begin position="133"/>
        <end position="161"/>
    </location>
</feature>
<keyword evidence="3" id="KW-1185">Reference proteome</keyword>
<feature type="region of interest" description="Disordered" evidence="1">
    <location>
        <begin position="57"/>
        <end position="109"/>
    </location>
</feature>
<sequence>MRRHGLSTVCCPDSVCGPARSTLGAWRISRVKRRKTRRNCIHRGRSMNSLILDIAQGTRQEKASPKRHRSDLEPGGYAMGAGEQGKGQKRSDRSEERGRTRGWDGGERVLDMKAGIAFGTRYGVQYAAACRVKEDSGGESEGRPGIEGEVKEGETGERETGRQAPGL</sequence>
<organism evidence="2 3">
    <name type="scientific">Coprinellus micaceus</name>
    <name type="common">Glistening ink-cap mushroom</name>
    <name type="synonym">Coprinus micaceus</name>
    <dbReference type="NCBI Taxonomy" id="71717"/>
    <lineage>
        <taxon>Eukaryota</taxon>
        <taxon>Fungi</taxon>
        <taxon>Dikarya</taxon>
        <taxon>Basidiomycota</taxon>
        <taxon>Agaricomycotina</taxon>
        <taxon>Agaricomycetes</taxon>
        <taxon>Agaricomycetidae</taxon>
        <taxon>Agaricales</taxon>
        <taxon>Agaricineae</taxon>
        <taxon>Psathyrellaceae</taxon>
        <taxon>Coprinellus</taxon>
    </lineage>
</organism>
<comment type="caution">
    <text evidence="2">The sequence shown here is derived from an EMBL/GenBank/DDBJ whole genome shotgun (WGS) entry which is preliminary data.</text>
</comment>
<evidence type="ECO:0000313" key="2">
    <source>
        <dbReference type="EMBL" id="TEB20921.1"/>
    </source>
</evidence>
<gene>
    <name evidence="2" type="ORF">FA13DRAFT_173620</name>
</gene>
<dbReference type="AlphaFoldDB" id="A0A4Y7SGH2"/>
<proteinExistence type="predicted"/>
<protein>
    <submittedName>
        <fullName evidence="2">Uncharacterized protein</fullName>
    </submittedName>
</protein>
<evidence type="ECO:0000256" key="1">
    <source>
        <dbReference type="SAM" id="MobiDB-lite"/>
    </source>
</evidence>
<accession>A0A4Y7SGH2</accession>
<evidence type="ECO:0000313" key="3">
    <source>
        <dbReference type="Proteomes" id="UP000298030"/>
    </source>
</evidence>
<name>A0A4Y7SGH2_COPMI</name>
<reference evidence="2 3" key="1">
    <citation type="journal article" date="2019" name="Nat. Ecol. Evol.">
        <title>Megaphylogeny resolves global patterns of mushroom evolution.</title>
        <authorList>
            <person name="Varga T."/>
            <person name="Krizsan K."/>
            <person name="Foldi C."/>
            <person name="Dima B."/>
            <person name="Sanchez-Garcia M."/>
            <person name="Sanchez-Ramirez S."/>
            <person name="Szollosi G.J."/>
            <person name="Szarkandi J.G."/>
            <person name="Papp V."/>
            <person name="Albert L."/>
            <person name="Andreopoulos W."/>
            <person name="Angelini C."/>
            <person name="Antonin V."/>
            <person name="Barry K.W."/>
            <person name="Bougher N.L."/>
            <person name="Buchanan P."/>
            <person name="Buyck B."/>
            <person name="Bense V."/>
            <person name="Catcheside P."/>
            <person name="Chovatia M."/>
            <person name="Cooper J."/>
            <person name="Damon W."/>
            <person name="Desjardin D."/>
            <person name="Finy P."/>
            <person name="Geml J."/>
            <person name="Haridas S."/>
            <person name="Hughes K."/>
            <person name="Justo A."/>
            <person name="Karasinski D."/>
            <person name="Kautmanova I."/>
            <person name="Kiss B."/>
            <person name="Kocsube S."/>
            <person name="Kotiranta H."/>
            <person name="LaButti K.M."/>
            <person name="Lechner B.E."/>
            <person name="Liimatainen K."/>
            <person name="Lipzen A."/>
            <person name="Lukacs Z."/>
            <person name="Mihaltcheva S."/>
            <person name="Morgado L.N."/>
            <person name="Niskanen T."/>
            <person name="Noordeloos M.E."/>
            <person name="Ohm R.A."/>
            <person name="Ortiz-Santana B."/>
            <person name="Ovrebo C."/>
            <person name="Racz N."/>
            <person name="Riley R."/>
            <person name="Savchenko A."/>
            <person name="Shiryaev A."/>
            <person name="Soop K."/>
            <person name="Spirin V."/>
            <person name="Szebenyi C."/>
            <person name="Tomsovsky M."/>
            <person name="Tulloss R.E."/>
            <person name="Uehling J."/>
            <person name="Grigoriev I.V."/>
            <person name="Vagvolgyi C."/>
            <person name="Papp T."/>
            <person name="Martin F.M."/>
            <person name="Miettinen O."/>
            <person name="Hibbett D.S."/>
            <person name="Nagy L.G."/>
        </authorList>
    </citation>
    <scope>NUCLEOTIDE SEQUENCE [LARGE SCALE GENOMIC DNA]</scope>
    <source>
        <strain evidence="2 3">FP101781</strain>
    </source>
</reference>